<feature type="transmembrane region" description="Helical" evidence="1">
    <location>
        <begin position="78"/>
        <end position="101"/>
    </location>
</feature>
<reference evidence="3" key="2">
    <citation type="submission" date="2020-09" db="EMBL/GenBank/DDBJ databases">
        <authorList>
            <person name="Sun Q."/>
            <person name="Zhou Y."/>
        </authorList>
    </citation>
    <scope>NUCLEOTIDE SEQUENCE</scope>
    <source>
        <strain evidence="3">CGMCC 1.15082</strain>
    </source>
</reference>
<feature type="transmembrane region" description="Helical" evidence="1">
    <location>
        <begin position="107"/>
        <end position="129"/>
    </location>
</feature>
<feature type="domain" description="Chlorhexidine efflux transporter" evidence="2">
    <location>
        <begin position="75"/>
        <end position="134"/>
    </location>
</feature>
<dbReference type="Pfam" id="PF05232">
    <property type="entry name" value="BTP"/>
    <property type="match status" value="2"/>
</dbReference>
<dbReference type="InterPro" id="IPR058208">
    <property type="entry name" value="PACE"/>
</dbReference>
<proteinExistence type="predicted"/>
<sequence length="147" mass="16717">MRSVGDRIRHALSFEIIGLLLVTPLGALAFHMPMHDMGVVSLVSATIATAWNFIYNYLFDVVLQRTSGTTEKSGLTRVWHAVLFEAGLLVVLMPFIAWYLGVSLWQAFVMDVSFALFYMGYAFVFNWAYDRLFPLPEWTVQAMVQPD</sequence>
<dbReference type="RefSeq" id="WP_188826000.1">
    <property type="nucleotide sequence ID" value="NZ_BMHH01000024.1"/>
</dbReference>
<dbReference type="NCBIfam" id="NF033664">
    <property type="entry name" value="PACE_transport"/>
    <property type="match status" value="1"/>
</dbReference>
<dbReference type="EMBL" id="BMHH01000024">
    <property type="protein sequence ID" value="GGB08288.1"/>
    <property type="molecule type" value="Genomic_DNA"/>
</dbReference>
<keyword evidence="1" id="KW-0812">Transmembrane</keyword>
<feature type="transmembrane region" description="Helical" evidence="1">
    <location>
        <begin position="38"/>
        <end position="58"/>
    </location>
</feature>
<comment type="caution">
    <text evidence="3">The sequence shown here is derived from an EMBL/GenBank/DDBJ whole genome shotgun (WGS) entry which is preliminary data.</text>
</comment>
<evidence type="ECO:0000313" key="3">
    <source>
        <dbReference type="EMBL" id="GGB08288.1"/>
    </source>
</evidence>
<dbReference type="Proteomes" id="UP000646478">
    <property type="component" value="Unassembled WGS sequence"/>
</dbReference>
<keyword evidence="4" id="KW-1185">Reference proteome</keyword>
<evidence type="ECO:0000259" key="2">
    <source>
        <dbReference type="Pfam" id="PF05232"/>
    </source>
</evidence>
<reference evidence="3" key="1">
    <citation type="journal article" date="2014" name="Int. J. Syst. Evol. Microbiol.">
        <title>Complete genome sequence of Corynebacterium casei LMG S-19264T (=DSM 44701T), isolated from a smear-ripened cheese.</title>
        <authorList>
            <consortium name="US DOE Joint Genome Institute (JGI-PGF)"/>
            <person name="Walter F."/>
            <person name="Albersmeier A."/>
            <person name="Kalinowski J."/>
            <person name="Ruckert C."/>
        </authorList>
    </citation>
    <scope>NUCLEOTIDE SEQUENCE</scope>
    <source>
        <strain evidence="3">CGMCC 1.15082</strain>
    </source>
</reference>
<protein>
    <submittedName>
        <fullName evidence="3">Membrane protein</fullName>
    </submittedName>
</protein>
<evidence type="ECO:0000313" key="4">
    <source>
        <dbReference type="Proteomes" id="UP000646478"/>
    </source>
</evidence>
<keyword evidence="1" id="KW-1133">Transmembrane helix</keyword>
<organism evidence="3 4">
    <name type="scientific">Brucella endophytica</name>
    <dbReference type="NCBI Taxonomy" id="1963359"/>
    <lineage>
        <taxon>Bacteria</taxon>
        <taxon>Pseudomonadati</taxon>
        <taxon>Pseudomonadota</taxon>
        <taxon>Alphaproteobacteria</taxon>
        <taxon>Hyphomicrobiales</taxon>
        <taxon>Brucellaceae</taxon>
        <taxon>Brucella/Ochrobactrum group</taxon>
        <taxon>Brucella</taxon>
    </lineage>
</organism>
<feature type="domain" description="Chlorhexidine efflux transporter" evidence="2">
    <location>
        <begin position="2"/>
        <end position="65"/>
    </location>
</feature>
<feature type="transmembrane region" description="Helical" evidence="1">
    <location>
        <begin position="12"/>
        <end position="32"/>
    </location>
</feature>
<keyword evidence="1" id="KW-0472">Membrane</keyword>
<name>A0A916WL51_9HYPH</name>
<gene>
    <name evidence="3" type="ORF">GCM10011491_40390</name>
</gene>
<accession>A0A916WL51</accession>
<dbReference type="AlphaFoldDB" id="A0A916WL51"/>
<dbReference type="InterPro" id="IPR007896">
    <property type="entry name" value="BTP_bacteria"/>
</dbReference>
<evidence type="ECO:0000256" key="1">
    <source>
        <dbReference type="SAM" id="Phobius"/>
    </source>
</evidence>